<keyword evidence="3" id="KW-1185">Reference proteome</keyword>
<name>A0ABY4J9W0_9BACT</name>
<evidence type="ECO:0000313" key="3">
    <source>
        <dbReference type="Proteomes" id="UP000829647"/>
    </source>
</evidence>
<gene>
    <name evidence="2" type="ORF">MWH26_16380</name>
</gene>
<organism evidence="2 3">
    <name type="scientific">Hymenobacter sublimis</name>
    <dbReference type="NCBI Taxonomy" id="2933777"/>
    <lineage>
        <taxon>Bacteria</taxon>
        <taxon>Pseudomonadati</taxon>
        <taxon>Bacteroidota</taxon>
        <taxon>Cytophagia</taxon>
        <taxon>Cytophagales</taxon>
        <taxon>Hymenobacteraceae</taxon>
        <taxon>Hymenobacter</taxon>
    </lineage>
</organism>
<dbReference type="EMBL" id="CP095848">
    <property type="protein sequence ID" value="UPL48753.1"/>
    <property type="molecule type" value="Genomic_DNA"/>
</dbReference>
<evidence type="ECO:0000256" key="1">
    <source>
        <dbReference type="SAM" id="MobiDB-lite"/>
    </source>
</evidence>
<sequence length="357" mass="39816">MQTLTAIQTIEWIDSLFSLKVKEGLFMGALRVQEDKVSSVLEVTHELARLSSIISENKNAVRILKAFELTQLADISFGPKYAQAALTQKAGEPRNPTFLLSNKWRVMITAAKVWKELTIPAELKITETNDSLISIELQFEEIAPPASVLSKAINAIEELYESIRSAYQIEGNETLKIIKADSGSDVRIDLKGAGGVIKHLKDFFLEAWHKIRHKRAEEVVENNKALLSSLAVVQQIESLVSSGSITNEEGERLKYRIINSTISLFDSRALPGNIPINENVNNVKMLDRFSPKLLNESQNTEKETNETGAIDITPTEIKPSNNKNKKTNIPRSNNKKKPNSSRGKRPSKPSPSVDEDE</sequence>
<dbReference type="RefSeq" id="WP_247975118.1">
    <property type="nucleotide sequence ID" value="NZ_CP095848.1"/>
</dbReference>
<protein>
    <submittedName>
        <fullName evidence="2">Uncharacterized protein</fullName>
    </submittedName>
</protein>
<accession>A0ABY4J9W0</accession>
<proteinExistence type="predicted"/>
<dbReference type="Proteomes" id="UP000829647">
    <property type="component" value="Chromosome"/>
</dbReference>
<evidence type="ECO:0000313" key="2">
    <source>
        <dbReference type="EMBL" id="UPL48753.1"/>
    </source>
</evidence>
<feature type="compositionally biased region" description="Basic residues" evidence="1">
    <location>
        <begin position="323"/>
        <end position="347"/>
    </location>
</feature>
<reference evidence="2 3" key="1">
    <citation type="submission" date="2022-04" db="EMBL/GenBank/DDBJ databases">
        <title>Hymenobacter sp. isolated from the air.</title>
        <authorList>
            <person name="Won M."/>
            <person name="Lee C.-M."/>
            <person name="Woen H.-Y."/>
            <person name="Kwon S.-W."/>
        </authorList>
    </citation>
    <scope>NUCLEOTIDE SEQUENCE [LARGE SCALE GENOMIC DNA]</scope>
    <source>
        <strain evidence="3">5516 S-25</strain>
    </source>
</reference>
<feature type="region of interest" description="Disordered" evidence="1">
    <location>
        <begin position="294"/>
        <end position="357"/>
    </location>
</feature>